<keyword evidence="1" id="KW-0812">Transmembrane</keyword>
<protein>
    <submittedName>
        <fullName evidence="2">Uncharacterized protein</fullName>
    </submittedName>
</protein>
<dbReference type="AlphaFoldDB" id="A0A1M3TIM0"/>
<dbReference type="EMBL" id="KV878241">
    <property type="protein sequence ID" value="OJZ86607.1"/>
    <property type="molecule type" value="Genomic_DNA"/>
</dbReference>
<evidence type="ECO:0000256" key="1">
    <source>
        <dbReference type="SAM" id="Phobius"/>
    </source>
</evidence>
<proteinExistence type="predicted"/>
<evidence type="ECO:0000313" key="2">
    <source>
        <dbReference type="EMBL" id="OJZ86607.1"/>
    </source>
</evidence>
<reference evidence="3" key="1">
    <citation type="journal article" date="2017" name="Genome Biol.">
        <title>Comparative genomics reveals high biological diversity and specific adaptations in the industrially and medically important fungal genus Aspergillus.</title>
        <authorList>
            <person name="de Vries R.P."/>
            <person name="Riley R."/>
            <person name="Wiebenga A."/>
            <person name="Aguilar-Osorio G."/>
            <person name="Amillis S."/>
            <person name="Uchima C.A."/>
            <person name="Anderluh G."/>
            <person name="Asadollahi M."/>
            <person name="Askin M."/>
            <person name="Barry K."/>
            <person name="Battaglia E."/>
            <person name="Bayram O."/>
            <person name="Benocci T."/>
            <person name="Braus-Stromeyer S.A."/>
            <person name="Caldana C."/>
            <person name="Canovas D."/>
            <person name="Cerqueira G.C."/>
            <person name="Chen F."/>
            <person name="Chen W."/>
            <person name="Choi C."/>
            <person name="Clum A."/>
            <person name="Dos Santos R.A."/>
            <person name="Damasio A.R."/>
            <person name="Diallinas G."/>
            <person name="Emri T."/>
            <person name="Fekete E."/>
            <person name="Flipphi M."/>
            <person name="Freyberg S."/>
            <person name="Gallo A."/>
            <person name="Gournas C."/>
            <person name="Habgood R."/>
            <person name="Hainaut M."/>
            <person name="Harispe M.L."/>
            <person name="Henrissat B."/>
            <person name="Hilden K.S."/>
            <person name="Hope R."/>
            <person name="Hossain A."/>
            <person name="Karabika E."/>
            <person name="Karaffa L."/>
            <person name="Karanyi Z."/>
            <person name="Krasevec N."/>
            <person name="Kuo A."/>
            <person name="Kusch H."/>
            <person name="LaButti K."/>
            <person name="Lagendijk E.L."/>
            <person name="Lapidus A."/>
            <person name="Levasseur A."/>
            <person name="Lindquist E."/>
            <person name="Lipzen A."/>
            <person name="Logrieco A.F."/>
            <person name="MacCabe A."/>
            <person name="Maekelae M.R."/>
            <person name="Malavazi I."/>
            <person name="Melin P."/>
            <person name="Meyer V."/>
            <person name="Mielnichuk N."/>
            <person name="Miskei M."/>
            <person name="Molnar A.P."/>
            <person name="Mule G."/>
            <person name="Ngan C.Y."/>
            <person name="Orejas M."/>
            <person name="Orosz E."/>
            <person name="Ouedraogo J.P."/>
            <person name="Overkamp K.M."/>
            <person name="Park H.-S."/>
            <person name="Perrone G."/>
            <person name="Piumi F."/>
            <person name="Punt P.J."/>
            <person name="Ram A.F."/>
            <person name="Ramon A."/>
            <person name="Rauscher S."/>
            <person name="Record E."/>
            <person name="Riano-Pachon D.M."/>
            <person name="Robert V."/>
            <person name="Roehrig J."/>
            <person name="Ruller R."/>
            <person name="Salamov A."/>
            <person name="Salih N.S."/>
            <person name="Samson R.A."/>
            <person name="Sandor E."/>
            <person name="Sanguinetti M."/>
            <person name="Schuetze T."/>
            <person name="Sepcic K."/>
            <person name="Shelest E."/>
            <person name="Sherlock G."/>
            <person name="Sophianopoulou V."/>
            <person name="Squina F.M."/>
            <person name="Sun H."/>
            <person name="Susca A."/>
            <person name="Todd R.B."/>
            <person name="Tsang A."/>
            <person name="Unkles S.E."/>
            <person name="van de Wiele N."/>
            <person name="van Rossen-Uffink D."/>
            <person name="Oliveira J.V."/>
            <person name="Vesth T.C."/>
            <person name="Visser J."/>
            <person name="Yu J.-H."/>
            <person name="Zhou M."/>
            <person name="Andersen M.R."/>
            <person name="Archer D.B."/>
            <person name="Baker S.E."/>
            <person name="Benoit I."/>
            <person name="Brakhage A.A."/>
            <person name="Braus G.H."/>
            <person name="Fischer R."/>
            <person name="Frisvad J.C."/>
            <person name="Goldman G.H."/>
            <person name="Houbraken J."/>
            <person name="Oakley B."/>
            <person name="Pocsi I."/>
            <person name="Scazzocchio C."/>
            <person name="Seiboth B."/>
            <person name="vanKuyk P.A."/>
            <person name="Wortman J."/>
            <person name="Dyer P.S."/>
            <person name="Grigoriev I.V."/>
        </authorList>
    </citation>
    <scope>NUCLEOTIDE SEQUENCE [LARGE SCALE GENOMIC DNA]</scope>
    <source>
        <strain evidence="3">CBS 106.47</strain>
    </source>
</reference>
<accession>A0A1M3TIM0</accession>
<evidence type="ECO:0000313" key="3">
    <source>
        <dbReference type="Proteomes" id="UP000184063"/>
    </source>
</evidence>
<sequence>MLGHGLRAMILILALCAGMRIYGCSRIFAQRRHIVLAQYQHYGQPDQSVPR</sequence>
<keyword evidence="1" id="KW-1133">Transmembrane helix</keyword>
<gene>
    <name evidence="2" type="ORF">ASPFODRAFT_606754</name>
</gene>
<organism evidence="2 3">
    <name type="scientific">Aspergillus luchuensis (strain CBS 106.47)</name>
    <dbReference type="NCBI Taxonomy" id="1137211"/>
    <lineage>
        <taxon>Eukaryota</taxon>
        <taxon>Fungi</taxon>
        <taxon>Dikarya</taxon>
        <taxon>Ascomycota</taxon>
        <taxon>Pezizomycotina</taxon>
        <taxon>Eurotiomycetes</taxon>
        <taxon>Eurotiomycetidae</taxon>
        <taxon>Eurotiales</taxon>
        <taxon>Aspergillaceae</taxon>
        <taxon>Aspergillus</taxon>
        <taxon>Aspergillus subgen. Circumdati</taxon>
    </lineage>
</organism>
<dbReference type="Proteomes" id="UP000184063">
    <property type="component" value="Unassembled WGS sequence"/>
</dbReference>
<name>A0A1M3TIM0_ASPLC</name>
<dbReference type="VEuPathDB" id="FungiDB:ASPFODRAFT_606754"/>
<keyword evidence="1" id="KW-0472">Membrane</keyword>
<feature type="transmembrane region" description="Helical" evidence="1">
    <location>
        <begin position="6"/>
        <end position="23"/>
    </location>
</feature>